<dbReference type="GO" id="GO:0050660">
    <property type="term" value="F:flavin adenine dinucleotide binding"/>
    <property type="evidence" value="ECO:0007669"/>
    <property type="project" value="TreeGrafter"/>
</dbReference>
<dbReference type="AlphaFoldDB" id="A0A1S9P729"/>
<protein>
    <submittedName>
        <fullName evidence="7">UDP-galactopyranose mutase</fullName>
    </submittedName>
</protein>
<dbReference type="InterPro" id="IPR004379">
    <property type="entry name" value="UDP-GALP_mutase"/>
</dbReference>
<keyword evidence="3" id="KW-0285">Flavoprotein</keyword>
<dbReference type="GO" id="GO:0008767">
    <property type="term" value="F:UDP-galactopyranose mutase activity"/>
    <property type="evidence" value="ECO:0007669"/>
    <property type="project" value="InterPro"/>
</dbReference>
<proteinExistence type="inferred from homology"/>
<dbReference type="RefSeq" id="WP_078351169.1">
    <property type="nucleotide sequence ID" value="NZ_MBTF01000038.1"/>
</dbReference>
<name>A0A1S9P729_9SPHI</name>
<organism evidence="7 8">
    <name type="scientific">Mucilaginibacter pedocola</name>
    <dbReference type="NCBI Taxonomy" id="1792845"/>
    <lineage>
        <taxon>Bacteria</taxon>
        <taxon>Pseudomonadati</taxon>
        <taxon>Bacteroidota</taxon>
        <taxon>Sphingobacteriia</taxon>
        <taxon>Sphingobacteriales</taxon>
        <taxon>Sphingobacteriaceae</taxon>
        <taxon>Mucilaginibacter</taxon>
    </lineage>
</organism>
<dbReference type="SUPFAM" id="SSF51971">
    <property type="entry name" value="Nucleotide-binding domain"/>
    <property type="match status" value="1"/>
</dbReference>
<dbReference type="InterPro" id="IPR015899">
    <property type="entry name" value="UDP-GalPyranose_mutase_C"/>
</dbReference>
<dbReference type="GO" id="GO:0005829">
    <property type="term" value="C:cytosol"/>
    <property type="evidence" value="ECO:0007669"/>
    <property type="project" value="TreeGrafter"/>
</dbReference>
<dbReference type="Pfam" id="PF03275">
    <property type="entry name" value="GLF"/>
    <property type="match status" value="1"/>
</dbReference>
<evidence type="ECO:0000259" key="6">
    <source>
        <dbReference type="Pfam" id="PF03275"/>
    </source>
</evidence>
<sequence length="378" mass="43743">MAATNPHYDYLIVGSGLFGAVFAYEATRAGKKCLVIDKRNHLGGNVYCENIADINVHVYGPHIFHTNSKRIWDYVNQFTTFNRFTNSPLANYYGELFNLPINMNTFYQFWKITSPTEARQKISDQISKLPFKKAGNLQEQALLMVGPEIYEKLIRHYTEKQWGRDATRLPASIIKRLPVRYNYDNCYFDDTYQGVPVGGYNKLVAKLLAGIDFKTGVDFNTNRYELTALAKKVIYTGAIDAYFDHSHGHLEYRSLQFKTEVLDMENFQGNAVVNYCDPKSKFTRIVEHKHFEFGRQSKTVITREYPVMADKNVEPYYPINDDRNNAILKKYQTMAAQNHNVVFGGRLAEYKYYDMHQVIASALKVCNRELYTAFEVEV</sequence>
<dbReference type="STRING" id="1792845.BC343_17345"/>
<feature type="domain" description="UDP-galactopyranose mutase C-terminal" evidence="6">
    <location>
        <begin position="152"/>
        <end position="352"/>
    </location>
</feature>
<comment type="caution">
    <text evidence="7">The sequence shown here is derived from an EMBL/GenBank/DDBJ whole genome shotgun (WGS) entry which is preliminary data.</text>
</comment>
<dbReference type="Gene3D" id="3.40.50.720">
    <property type="entry name" value="NAD(P)-binding Rossmann-like Domain"/>
    <property type="match status" value="3"/>
</dbReference>
<evidence type="ECO:0000256" key="4">
    <source>
        <dbReference type="ARBA" id="ARBA00022827"/>
    </source>
</evidence>
<dbReference type="PANTHER" id="PTHR21197">
    <property type="entry name" value="UDP-GALACTOPYRANOSE MUTASE"/>
    <property type="match status" value="1"/>
</dbReference>
<evidence type="ECO:0000256" key="2">
    <source>
        <dbReference type="ARBA" id="ARBA00009321"/>
    </source>
</evidence>
<evidence type="ECO:0000256" key="5">
    <source>
        <dbReference type="ARBA" id="ARBA00023235"/>
    </source>
</evidence>
<reference evidence="7 8" key="1">
    <citation type="submission" date="2016-07" db="EMBL/GenBank/DDBJ databases">
        <title>Genomic analysis of zinc-resistant bacterium Mucilaginibacter pedocola TBZ30.</title>
        <authorList>
            <person name="Huang J."/>
            <person name="Tang J."/>
        </authorList>
    </citation>
    <scope>NUCLEOTIDE SEQUENCE [LARGE SCALE GENOMIC DNA]</scope>
    <source>
        <strain evidence="7 8">TBZ30</strain>
    </source>
</reference>
<comment type="cofactor">
    <cofactor evidence="1">
        <name>FAD</name>
        <dbReference type="ChEBI" id="CHEBI:57692"/>
    </cofactor>
</comment>
<dbReference type="NCBIfam" id="TIGR00031">
    <property type="entry name" value="UDP-GALP_mutase"/>
    <property type="match status" value="1"/>
</dbReference>
<evidence type="ECO:0000313" key="7">
    <source>
        <dbReference type="EMBL" id="OOQ56755.1"/>
    </source>
</evidence>
<accession>A0A1S9P729</accession>
<dbReference type="OrthoDB" id="9769600at2"/>
<keyword evidence="8" id="KW-1185">Reference proteome</keyword>
<dbReference type="PANTHER" id="PTHR21197:SF0">
    <property type="entry name" value="UDP-GALACTOPYRANOSE MUTASE"/>
    <property type="match status" value="1"/>
</dbReference>
<evidence type="ECO:0000313" key="8">
    <source>
        <dbReference type="Proteomes" id="UP000189739"/>
    </source>
</evidence>
<evidence type="ECO:0000256" key="3">
    <source>
        <dbReference type="ARBA" id="ARBA00022630"/>
    </source>
</evidence>
<keyword evidence="4" id="KW-0274">FAD</keyword>
<evidence type="ECO:0000256" key="1">
    <source>
        <dbReference type="ARBA" id="ARBA00001974"/>
    </source>
</evidence>
<dbReference type="SUPFAM" id="SSF54373">
    <property type="entry name" value="FAD-linked reductases, C-terminal domain"/>
    <property type="match status" value="1"/>
</dbReference>
<keyword evidence="5" id="KW-0413">Isomerase</keyword>
<comment type="similarity">
    <text evidence="2">Belongs to the UDP-galactopyranose/dTDP-fucopyranose mutase family.</text>
</comment>
<gene>
    <name evidence="7" type="ORF">BC343_17345</name>
</gene>
<dbReference type="Pfam" id="PF13450">
    <property type="entry name" value="NAD_binding_8"/>
    <property type="match status" value="1"/>
</dbReference>
<dbReference type="Proteomes" id="UP000189739">
    <property type="component" value="Unassembled WGS sequence"/>
</dbReference>
<dbReference type="EMBL" id="MBTF01000038">
    <property type="protein sequence ID" value="OOQ56755.1"/>
    <property type="molecule type" value="Genomic_DNA"/>
</dbReference>